<keyword evidence="4" id="KW-1185">Reference proteome</keyword>
<dbReference type="Pfam" id="PF12728">
    <property type="entry name" value="HTH_17"/>
    <property type="match status" value="1"/>
</dbReference>
<feature type="coiled-coil region" evidence="1">
    <location>
        <begin position="65"/>
        <end position="92"/>
    </location>
</feature>
<feature type="domain" description="Helix-turn-helix" evidence="2">
    <location>
        <begin position="170"/>
        <end position="215"/>
    </location>
</feature>
<protein>
    <submittedName>
        <fullName evidence="3">DNA-binding protein</fullName>
    </submittedName>
</protein>
<evidence type="ECO:0000259" key="2">
    <source>
        <dbReference type="Pfam" id="PF12728"/>
    </source>
</evidence>
<keyword evidence="1" id="KW-0175">Coiled coil</keyword>
<dbReference type="Gene3D" id="1.10.10.10">
    <property type="entry name" value="Winged helix-like DNA-binding domain superfamily/Winged helix DNA-binding domain"/>
    <property type="match status" value="1"/>
</dbReference>
<dbReference type="EMBL" id="RYZZ01000002">
    <property type="protein sequence ID" value="RUQ32425.1"/>
    <property type="molecule type" value="Genomic_DNA"/>
</dbReference>
<evidence type="ECO:0000313" key="3">
    <source>
        <dbReference type="EMBL" id="RUQ32425.1"/>
    </source>
</evidence>
<organism evidence="3 4">
    <name type="scientific">Peribacillus cavernae</name>
    <dbReference type="NCBI Taxonomy" id="1674310"/>
    <lineage>
        <taxon>Bacteria</taxon>
        <taxon>Bacillati</taxon>
        <taxon>Bacillota</taxon>
        <taxon>Bacilli</taxon>
        <taxon>Bacillales</taxon>
        <taxon>Bacillaceae</taxon>
        <taxon>Peribacillus</taxon>
    </lineage>
</organism>
<proteinExistence type="predicted"/>
<dbReference type="InterPro" id="IPR009061">
    <property type="entry name" value="DNA-bd_dom_put_sf"/>
</dbReference>
<dbReference type="GO" id="GO:0003677">
    <property type="term" value="F:DNA binding"/>
    <property type="evidence" value="ECO:0007669"/>
    <property type="project" value="UniProtKB-KW"/>
</dbReference>
<dbReference type="AlphaFoldDB" id="A0A3S0VQ71"/>
<evidence type="ECO:0000256" key="1">
    <source>
        <dbReference type="SAM" id="Coils"/>
    </source>
</evidence>
<gene>
    <name evidence="3" type="ORF">ELQ35_01965</name>
</gene>
<dbReference type="InterPro" id="IPR041657">
    <property type="entry name" value="HTH_17"/>
</dbReference>
<sequence length="250" mass="29270">MKKEVFYMIVKESQSDKMWDVALTLSQYEDYSKVTTVVKQIFMDMFNKMKISLVEPLPDHPLELNEQEISYMKQLTNEIEQFQKEGRKEELAENLTEYIDRFTHLFAKDEQEAEHLHKVLMKSLLQMIIVNNYRNSLQVRYPALFSDEVSAANFLPLEEHDHTLNSNSEYYSPQEAAEIAGVSDQTIRRWCKQGVYPGAEQGPGKQWKIPKQHFKVSLTQAREAEAFLNDLHKRNREIAGGEIDEFDLET</sequence>
<accession>A0A3S0VQ71</accession>
<reference evidence="3 4" key="1">
    <citation type="submission" date="2018-12" db="EMBL/GenBank/DDBJ databases">
        <title>Bacillus chawlae sp. nov., Bacillus glennii sp. nov., and Bacillus saganii sp. nov. Isolated from the Vehicle Assembly Building at Kennedy Space Center where the Viking Spacecraft were Assembled.</title>
        <authorList>
            <person name="Seuylemezian A."/>
            <person name="Vaishampayan P."/>
        </authorList>
    </citation>
    <scope>NUCLEOTIDE SEQUENCE [LARGE SCALE GENOMIC DNA]</scope>
    <source>
        <strain evidence="3 4">L5</strain>
    </source>
</reference>
<name>A0A3S0VQ71_9BACI</name>
<comment type="caution">
    <text evidence="3">The sequence shown here is derived from an EMBL/GenBank/DDBJ whole genome shotgun (WGS) entry which is preliminary data.</text>
</comment>
<keyword evidence="3" id="KW-0238">DNA-binding</keyword>
<evidence type="ECO:0000313" key="4">
    <source>
        <dbReference type="Proteomes" id="UP000267430"/>
    </source>
</evidence>
<dbReference type="InterPro" id="IPR036388">
    <property type="entry name" value="WH-like_DNA-bd_sf"/>
</dbReference>
<dbReference type="SUPFAM" id="SSF46955">
    <property type="entry name" value="Putative DNA-binding domain"/>
    <property type="match status" value="1"/>
</dbReference>
<dbReference type="Proteomes" id="UP000267430">
    <property type="component" value="Unassembled WGS sequence"/>
</dbReference>
<dbReference type="OrthoDB" id="2426620at2"/>